<accession>A0A2G5URE0</accession>
<protein>
    <submittedName>
        <fullName evidence="2">Uncharacterized protein</fullName>
    </submittedName>
</protein>
<dbReference type="AlphaFoldDB" id="A0A2G5URE0"/>
<name>A0A2G5URE0_9PELO</name>
<evidence type="ECO:0000313" key="3">
    <source>
        <dbReference type="Proteomes" id="UP000230233"/>
    </source>
</evidence>
<gene>
    <name evidence="2" type="primary">Cnig_chr_III.g9104</name>
    <name evidence="2" type="ORF">B9Z55_009104</name>
</gene>
<organism evidence="2 3">
    <name type="scientific">Caenorhabditis nigoni</name>
    <dbReference type="NCBI Taxonomy" id="1611254"/>
    <lineage>
        <taxon>Eukaryota</taxon>
        <taxon>Metazoa</taxon>
        <taxon>Ecdysozoa</taxon>
        <taxon>Nematoda</taxon>
        <taxon>Chromadorea</taxon>
        <taxon>Rhabditida</taxon>
        <taxon>Rhabditina</taxon>
        <taxon>Rhabditomorpha</taxon>
        <taxon>Rhabditoidea</taxon>
        <taxon>Rhabditidae</taxon>
        <taxon>Peloderinae</taxon>
        <taxon>Caenorhabditis</taxon>
    </lineage>
</organism>
<proteinExistence type="predicted"/>
<keyword evidence="3" id="KW-1185">Reference proteome</keyword>
<evidence type="ECO:0000313" key="2">
    <source>
        <dbReference type="EMBL" id="PIC41816.1"/>
    </source>
</evidence>
<reference evidence="3" key="1">
    <citation type="submission" date="2017-10" db="EMBL/GenBank/DDBJ databases">
        <title>Rapid genome shrinkage in a self-fertile nematode reveals novel sperm competition proteins.</title>
        <authorList>
            <person name="Yin D."/>
            <person name="Schwarz E.M."/>
            <person name="Thomas C.G."/>
            <person name="Felde R.L."/>
            <person name="Korf I.F."/>
            <person name="Cutter A.D."/>
            <person name="Schartner C.M."/>
            <person name="Ralston E.J."/>
            <person name="Meyer B.J."/>
            <person name="Haag E.S."/>
        </authorList>
    </citation>
    <scope>NUCLEOTIDE SEQUENCE [LARGE SCALE GENOMIC DNA]</scope>
    <source>
        <strain evidence="3">JU1422</strain>
    </source>
</reference>
<dbReference type="Proteomes" id="UP000230233">
    <property type="component" value="Chromosome III"/>
</dbReference>
<feature type="compositionally biased region" description="Basic and acidic residues" evidence="1">
    <location>
        <begin position="23"/>
        <end position="59"/>
    </location>
</feature>
<comment type="caution">
    <text evidence="2">The sequence shown here is derived from an EMBL/GenBank/DDBJ whole genome shotgun (WGS) entry which is preliminary data.</text>
</comment>
<dbReference type="EMBL" id="PDUG01000003">
    <property type="protein sequence ID" value="PIC41816.1"/>
    <property type="molecule type" value="Genomic_DNA"/>
</dbReference>
<sequence length="77" mass="9274">MNLRSFALRPYKSEGFLGRRKTKREETNREETKAEETKREETKREETKAEETKREEQKHAAFLRKRRAEGCKRAGFI</sequence>
<feature type="region of interest" description="Disordered" evidence="1">
    <location>
        <begin position="1"/>
        <end position="61"/>
    </location>
</feature>
<evidence type="ECO:0000256" key="1">
    <source>
        <dbReference type="SAM" id="MobiDB-lite"/>
    </source>
</evidence>